<dbReference type="Proteomes" id="UP000247973">
    <property type="component" value="Unassembled WGS sequence"/>
</dbReference>
<organism evidence="3 4">
    <name type="scientific">Dysgonomonas alginatilytica</name>
    <dbReference type="NCBI Taxonomy" id="1605892"/>
    <lineage>
        <taxon>Bacteria</taxon>
        <taxon>Pseudomonadati</taxon>
        <taxon>Bacteroidota</taxon>
        <taxon>Bacteroidia</taxon>
        <taxon>Bacteroidales</taxon>
        <taxon>Dysgonomonadaceae</taxon>
        <taxon>Dysgonomonas</taxon>
    </lineage>
</organism>
<evidence type="ECO:0000313" key="4">
    <source>
        <dbReference type="Proteomes" id="UP000247973"/>
    </source>
</evidence>
<keyword evidence="4" id="KW-1185">Reference proteome</keyword>
<dbReference type="OrthoDB" id="9826072at2"/>
<dbReference type="InterPro" id="IPR024311">
    <property type="entry name" value="Lipocalin-like"/>
</dbReference>
<evidence type="ECO:0000313" key="3">
    <source>
        <dbReference type="EMBL" id="PXV69055.1"/>
    </source>
</evidence>
<dbReference type="EMBL" id="QICL01000001">
    <property type="protein sequence ID" value="PXV69055.1"/>
    <property type="molecule type" value="Genomic_DNA"/>
</dbReference>
<feature type="signal peptide" evidence="1">
    <location>
        <begin position="1"/>
        <end position="21"/>
    </location>
</feature>
<reference evidence="3 4" key="1">
    <citation type="submission" date="2018-03" db="EMBL/GenBank/DDBJ databases">
        <title>Genomic Encyclopedia of Archaeal and Bacterial Type Strains, Phase II (KMG-II): from individual species to whole genera.</title>
        <authorList>
            <person name="Goeker M."/>
        </authorList>
    </citation>
    <scope>NUCLEOTIDE SEQUENCE [LARGE SCALE GENOMIC DNA]</scope>
    <source>
        <strain evidence="3 4">DSM 100214</strain>
    </source>
</reference>
<feature type="chain" id="PRO_5016081474" description="Lipocalin-like domain-containing protein" evidence="1">
    <location>
        <begin position="22"/>
        <end position="162"/>
    </location>
</feature>
<comment type="caution">
    <text evidence="3">The sequence shown here is derived from an EMBL/GenBank/DDBJ whole genome shotgun (WGS) entry which is preliminary data.</text>
</comment>
<evidence type="ECO:0000256" key="1">
    <source>
        <dbReference type="SAM" id="SignalP"/>
    </source>
</evidence>
<feature type="domain" description="Lipocalin-like" evidence="2">
    <location>
        <begin position="40"/>
        <end position="128"/>
    </location>
</feature>
<accession>A0A2V3Q147</accession>
<dbReference type="RefSeq" id="WP_110309017.1">
    <property type="nucleotide sequence ID" value="NZ_QICL01000001.1"/>
</dbReference>
<proteinExistence type="predicted"/>
<gene>
    <name evidence="3" type="ORF">CLV62_101324</name>
</gene>
<sequence length="162" mass="17900">MKLKKVVNIFLFALVFGIGFASCSSDDDDNNPKPDINLVAGTWKFTELTADVEAVDSLLTDSVTHYIDSMKVAVKRTYVFELDGTYENNPGDEGEVIKGKYKVDGDKIIFDDKTDSAIAYTFKTDTLKASEDVKARVAEALEIDPDSIAKAVKVEIFSRVSR</sequence>
<dbReference type="AlphaFoldDB" id="A0A2V3Q147"/>
<dbReference type="Pfam" id="PF13648">
    <property type="entry name" value="Lipocalin_4"/>
    <property type="match status" value="1"/>
</dbReference>
<protein>
    <recommendedName>
        <fullName evidence="2">Lipocalin-like domain-containing protein</fullName>
    </recommendedName>
</protein>
<evidence type="ECO:0000259" key="2">
    <source>
        <dbReference type="Pfam" id="PF13648"/>
    </source>
</evidence>
<dbReference type="PROSITE" id="PS51257">
    <property type="entry name" value="PROKAR_LIPOPROTEIN"/>
    <property type="match status" value="1"/>
</dbReference>
<name>A0A2V3Q147_9BACT</name>
<keyword evidence="1" id="KW-0732">Signal</keyword>